<keyword evidence="4" id="KW-1185">Reference proteome</keyword>
<evidence type="ECO:0000259" key="2">
    <source>
        <dbReference type="Pfam" id="PF18962"/>
    </source>
</evidence>
<dbReference type="Proteomes" id="UP000659388">
    <property type="component" value="Unassembled WGS sequence"/>
</dbReference>
<accession>A0A937JZF7</accession>
<dbReference type="RefSeq" id="WP_202244406.1">
    <property type="nucleotide sequence ID" value="NZ_JAESIY010000005.1"/>
</dbReference>
<evidence type="ECO:0000313" key="3">
    <source>
        <dbReference type="EMBL" id="MBL3656619.1"/>
    </source>
</evidence>
<keyword evidence="1" id="KW-0732">Signal</keyword>
<sequence>MKKYYTALLMILIGFSAQSQQKYTSNNNYKGTWEAASTWTKSDAGMANTPGENAGSSYIIDIFGVIRRAGDLTFSGSAAVTLTDTLWVEGNLTVTGGATLTIEDTGLLIVEGDLDTGGGTLTVNRGRVIVKSNLSSSGGSGIENPDGGSNAFYVFGSTSRNGGAEFNGSRNAADGYFLTEEDLYNNDPSLYNFVTTGTLPVEFLYVNAVSVNNIVKISWATGSELNNDFFTIERSIDGLTFQEIGTVDGAGNSAETIEYLFEDYSPNNGVNYYRVKQTDFDGKYDYSVLVHIFNEQVRSLEVTAYPNPVTDQLNVRVDGFGSEEVMIQLTDSRGMNVFSQTYDANFDNVAKINVSGLTKGIYIVTLKSALYTLTKSVVVR</sequence>
<feature type="domain" description="Secretion system C-terminal sorting" evidence="2">
    <location>
        <begin position="305"/>
        <end position="378"/>
    </location>
</feature>
<comment type="caution">
    <text evidence="3">The sequence shown here is derived from an EMBL/GenBank/DDBJ whole genome shotgun (WGS) entry which is preliminary data.</text>
</comment>
<evidence type="ECO:0000313" key="4">
    <source>
        <dbReference type="Proteomes" id="UP000659388"/>
    </source>
</evidence>
<organism evidence="3 4">
    <name type="scientific">Fulvivirga sediminis</name>
    <dbReference type="NCBI Taxonomy" id="2803949"/>
    <lineage>
        <taxon>Bacteria</taxon>
        <taxon>Pseudomonadati</taxon>
        <taxon>Bacteroidota</taxon>
        <taxon>Cytophagia</taxon>
        <taxon>Cytophagales</taxon>
        <taxon>Fulvivirgaceae</taxon>
        <taxon>Fulvivirga</taxon>
    </lineage>
</organism>
<dbReference type="EMBL" id="JAESIY010000005">
    <property type="protein sequence ID" value="MBL3656619.1"/>
    <property type="molecule type" value="Genomic_DNA"/>
</dbReference>
<dbReference type="InterPro" id="IPR026444">
    <property type="entry name" value="Secre_tail"/>
</dbReference>
<evidence type="ECO:0000256" key="1">
    <source>
        <dbReference type="SAM" id="SignalP"/>
    </source>
</evidence>
<protein>
    <submittedName>
        <fullName evidence="3">T9SS type A sorting domain-containing protein</fullName>
    </submittedName>
</protein>
<dbReference type="Pfam" id="PF18962">
    <property type="entry name" value="Por_Secre_tail"/>
    <property type="match status" value="1"/>
</dbReference>
<feature type="chain" id="PRO_5038103151" evidence="1">
    <location>
        <begin position="20"/>
        <end position="380"/>
    </location>
</feature>
<proteinExistence type="predicted"/>
<reference evidence="3" key="1">
    <citation type="submission" date="2021-01" db="EMBL/GenBank/DDBJ databases">
        <title>Fulvivirga kasyanovii gen. nov., sp nov., a novel member of the phylum Bacteroidetes isolated from seawater in a mussel farm.</title>
        <authorList>
            <person name="Zhao L.-H."/>
            <person name="Wang Z.-J."/>
        </authorList>
    </citation>
    <scope>NUCLEOTIDE SEQUENCE</scope>
    <source>
        <strain evidence="3">2943</strain>
    </source>
</reference>
<feature type="signal peptide" evidence="1">
    <location>
        <begin position="1"/>
        <end position="19"/>
    </location>
</feature>
<name>A0A937JZF7_9BACT</name>
<dbReference type="NCBIfam" id="TIGR04183">
    <property type="entry name" value="Por_Secre_tail"/>
    <property type="match status" value="1"/>
</dbReference>
<dbReference type="AlphaFoldDB" id="A0A937JZF7"/>
<gene>
    <name evidence="3" type="ORF">JL102_10780</name>
</gene>